<dbReference type="Proteomes" id="UP000253201">
    <property type="component" value="Unassembled WGS sequence"/>
</dbReference>
<evidence type="ECO:0000313" key="1">
    <source>
        <dbReference type="EMBL" id="RBP11847.1"/>
    </source>
</evidence>
<proteinExistence type="predicted"/>
<gene>
    <name evidence="1" type="ORF">DFQ50_104378</name>
</gene>
<accession>A0ABX9FXL1</accession>
<name>A0ABX9FXL1_9ENTR</name>
<evidence type="ECO:0000313" key="2">
    <source>
        <dbReference type="Proteomes" id="UP000253201"/>
    </source>
</evidence>
<comment type="caution">
    <text evidence="1">The sequence shown here is derived from an EMBL/GenBank/DDBJ whole genome shotgun (WGS) entry which is preliminary data.</text>
</comment>
<organism evidence="1 2">
    <name type="scientific">Pseudocitrobacter faecalis</name>
    <dbReference type="NCBI Taxonomy" id="1398493"/>
    <lineage>
        <taxon>Bacteria</taxon>
        <taxon>Pseudomonadati</taxon>
        <taxon>Pseudomonadota</taxon>
        <taxon>Gammaproteobacteria</taxon>
        <taxon>Enterobacterales</taxon>
        <taxon>Enterobacteriaceae</taxon>
        <taxon>Pseudocitrobacter</taxon>
    </lineage>
</organism>
<sequence>MSNQTEKPLTEAERKEVRDAIRRYINHRKQEERAA</sequence>
<reference evidence="1 2" key="1">
    <citation type="submission" date="2018-06" db="EMBL/GenBank/DDBJ databases">
        <title>Genomic Encyclopedia of Type Strains, Phase IV (KMG-IV): sequencing the most valuable type-strain genomes for metagenomic binning, comparative biology and taxonomic classification.</title>
        <authorList>
            <person name="Goeker M."/>
        </authorList>
    </citation>
    <scope>NUCLEOTIDE SEQUENCE [LARGE SCALE GENOMIC DNA]</scope>
    <source>
        <strain evidence="1 2">DSM 27453</strain>
    </source>
</reference>
<dbReference type="EMBL" id="QNRL01000004">
    <property type="protein sequence ID" value="RBP11847.1"/>
    <property type="molecule type" value="Genomic_DNA"/>
</dbReference>
<protein>
    <submittedName>
        <fullName evidence="1">Uncharacterized protein</fullName>
    </submittedName>
</protein>
<keyword evidence="2" id="KW-1185">Reference proteome</keyword>